<protein>
    <submittedName>
        <fullName evidence="2">CLUMA_CG002020, isoform A</fullName>
    </submittedName>
</protein>
<name>A0A1J1HJM4_9DIPT</name>
<feature type="region of interest" description="Disordered" evidence="1">
    <location>
        <begin position="1"/>
        <end position="35"/>
    </location>
</feature>
<dbReference type="EMBL" id="CVRI01000006">
    <property type="protein sequence ID" value="CRK88239.1"/>
    <property type="molecule type" value="Genomic_DNA"/>
</dbReference>
<dbReference type="Proteomes" id="UP000183832">
    <property type="component" value="Unassembled WGS sequence"/>
</dbReference>
<dbReference type="AlphaFoldDB" id="A0A1J1HJM4"/>
<evidence type="ECO:0000313" key="3">
    <source>
        <dbReference type="Proteomes" id="UP000183832"/>
    </source>
</evidence>
<keyword evidence="3" id="KW-1185">Reference proteome</keyword>
<evidence type="ECO:0000313" key="2">
    <source>
        <dbReference type="EMBL" id="CRK88239.1"/>
    </source>
</evidence>
<sequence length="117" mass="13704">MSSASASTNMTPLKRNKRKQQSEDPSLITAKSQRVNQQVVQENSALNDFDLLSFLEKEDEEPNNEYLLMLKKHSKINNHHLRVIKRRRWRRKEKKRLGRHGQKLGKANSCRPKLPTS</sequence>
<feature type="compositionally biased region" description="Basic residues" evidence="1">
    <location>
        <begin position="90"/>
        <end position="103"/>
    </location>
</feature>
<feature type="region of interest" description="Disordered" evidence="1">
    <location>
        <begin position="90"/>
        <end position="117"/>
    </location>
</feature>
<accession>A0A1J1HJM4</accession>
<proteinExistence type="predicted"/>
<gene>
    <name evidence="2" type="ORF">CLUMA_CG002020</name>
</gene>
<organism evidence="2 3">
    <name type="scientific">Clunio marinus</name>
    <dbReference type="NCBI Taxonomy" id="568069"/>
    <lineage>
        <taxon>Eukaryota</taxon>
        <taxon>Metazoa</taxon>
        <taxon>Ecdysozoa</taxon>
        <taxon>Arthropoda</taxon>
        <taxon>Hexapoda</taxon>
        <taxon>Insecta</taxon>
        <taxon>Pterygota</taxon>
        <taxon>Neoptera</taxon>
        <taxon>Endopterygota</taxon>
        <taxon>Diptera</taxon>
        <taxon>Nematocera</taxon>
        <taxon>Chironomoidea</taxon>
        <taxon>Chironomidae</taxon>
        <taxon>Clunio</taxon>
    </lineage>
</organism>
<feature type="compositionally biased region" description="Polar residues" evidence="1">
    <location>
        <begin position="1"/>
        <end position="11"/>
    </location>
</feature>
<evidence type="ECO:0000256" key="1">
    <source>
        <dbReference type="SAM" id="MobiDB-lite"/>
    </source>
</evidence>
<reference evidence="2 3" key="1">
    <citation type="submission" date="2015-04" db="EMBL/GenBank/DDBJ databases">
        <authorList>
            <person name="Syromyatnikov M.Y."/>
            <person name="Popov V.N."/>
        </authorList>
    </citation>
    <scope>NUCLEOTIDE SEQUENCE [LARGE SCALE GENOMIC DNA]</scope>
</reference>